<keyword evidence="2" id="KW-1185">Reference proteome</keyword>
<evidence type="ECO:0000313" key="2">
    <source>
        <dbReference type="Proteomes" id="UP000009231"/>
    </source>
</evidence>
<dbReference type="GeneID" id="10669607"/>
<name>F6D2W8_METPW</name>
<protein>
    <submittedName>
        <fullName evidence="1">Uncharacterized conserved protein UCP921964</fullName>
    </submittedName>
</protein>
<dbReference type="RefSeq" id="WP_013826596.1">
    <property type="nucleotide sequence ID" value="NC_015574.1"/>
</dbReference>
<dbReference type="Pfam" id="PF09893">
    <property type="entry name" value="DUF2120"/>
    <property type="match status" value="1"/>
</dbReference>
<dbReference type="InterPro" id="IPR014515">
    <property type="entry name" value="UCP921964"/>
</dbReference>
<dbReference type="eggNOG" id="arCOG04873">
    <property type="taxonomic scope" value="Archaea"/>
</dbReference>
<dbReference type="AlphaFoldDB" id="F6D2W8"/>
<dbReference type="KEGG" id="mew:MSWAN_2089"/>
<dbReference type="STRING" id="868131.MSWAN_2089"/>
<organism evidence="1 2">
    <name type="scientific">Methanobacterium paludis (strain DSM 25820 / JCM 18151 / SWAN1)</name>
    <dbReference type="NCBI Taxonomy" id="868131"/>
    <lineage>
        <taxon>Archaea</taxon>
        <taxon>Methanobacteriati</taxon>
        <taxon>Methanobacteriota</taxon>
        <taxon>Methanomada group</taxon>
        <taxon>Methanobacteria</taxon>
        <taxon>Methanobacteriales</taxon>
        <taxon>Methanobacteriaceae</taxon>
        <taxon>Methanobacterium</taxon>
    </lineage>
</organism>
<dbReference type="Proteomes" id="UP000009231">
    <property type="component" value="Chromosome"/>
</dbReference>
<accession>F6D2W8</accession>
<dbReference type="PIRSF" id="PIRSF021964">
    <property type="entry name" value="UCP921964"/>
    <property type="match status" value="1"/>
</dbReference>
<dbReference type="EMBL" id="CP002772">
    <property type="protein sequence ID" value="AEG19097.1"/>
    <property type="molecule type" value="Genomic_DNA"/>
</dbReference>
<dbReference type="HOGENOM" id="CLU_143947_0_0_2"/>
<evidence type="ECO:0000313" key="1">
    <source>
        <dbReference type="EMBL" id="AEG19097.1"/>
    </source>
</evidence>
<reference evidence="1 2" key="1">
    <citation type="journal article" date="2014" name="Int. J. Syst. Evol. Microbiol.">
        <title>Methanobacterium paludis sp. nov. and a novel strain of Methanobacterium lacus isolated from northern peatlands.</title>
        <authorList>
            <person name="Cadillo-Quiroz H."/>
            <person name="Brauer S.L."/>
            <person name="Goodson N."/>
            <person name="Yavitt J.B."/>
            <person name="Zinder S.H."/>
        </authorList>
    </citation>
    <scope>NUCLEOTIDE SEQUENCE [LARGE SCALE GENOMIC DNA]</scope>
    <source>
        <strain evidence="2">DSM 25820 / JCM 18151 / SWAN1</strain>
    </source>
</reference>
<proteinExistence type="predicted"/>
<gene>
    <name evidence="1" type="ordered locus">MSWAN_2089</name>
</gene>
<sequence length="146" mass="16235">MIQIHEVAGKVMTQLEAFHGSKPAIDTPQILIVKGMSRKKINPEDLEDVVSNVLKNLGAKKIDMVSEDATNIIGIMDENIRSKVEIQGETDVYGIYRMKQSFEAMNCHLEYSLGLIGDIALFLVIWKDRSGVGPLFVELVVSNMEA</sequence>